<evidence type="ECO:0000259" key="4">
    <source>
        <dbReference type="PROSITE" id="PS50071"/>
    </source>
</evidence>
<sequence length="135" mass="15843">MFNNEQKAEDNLLQSNSLNFTLSSLINEEIISSPQTTSSLSSTNSNEVQLLPSTSNLLDSTFKTRRKIKFDPKKEVPILENWYKTIKYPKSDQLKDFADYLNSISNRSLDDRITLENLKYWFSYRRVKEKKGRKH</sequence>
<keyword evidence="2 3" id="KW-0539">Nucleus</keyword>
<dbReference type="STRING" id="174720.A0A0N5B7M6"/>
<dbReference type="Proteomes" id="UP000046392">
    <property type="component" value="Unplaced"/>
</dbReference>
<dbReference type="Gene3D" id="1.10.10.60">
    <property type="entry name" value="Homeodomain-like"/>
    <property type="match status" value="1"/>
</dbReference>
<evidence type="ECO:0000256" key="1">
    <source>
        <dbReference type="ARBA" id="ARBA00004123"/>
    </source>
</evidence>
<proteinExistence type="predicted"/>
<name>A0A0N5B7M6_STREA</name>
<dbReference type="InterPro" id="IPR001356">
    <property type="entry name" value="HD"/>
</dbReference>
<keyword evidence="2 3" id="KW-0371">Homeobox</keyword>
<evidence type="ECO:0000256" key="3">
    <source>
        <dbReference type="RuleBase" id="RU000682"/>
    </source>
</evidence>
<dbReference type="GO" id="GO:0005634">
    <property type="term" value="C:nucleus"/>
    <property type="evidence" value="ECO:0007669"/>
    <property type="project" value="UniProtKB-SubCell"/>
</dbReference>
<feature type="domain" description="Homeobox" evidence="4">
    <location>
        <begin position="62"/>
        <end position="132"/>
    </location>
</feature>
<evidence type="ECO:0000313" key="5">
    <source>
        <dbReference type="Proteomes" id="UP000046392"/>
    </source>
</evidence>
<comment type="subcellular location">
    <subcellularLocation>
        <location evidence="1 2 3">Nucleus</location>
    </subcellularLocation>
</comment>
<keyword evidence="5" id="KW-1185">Reference proteome</keyword>
<feature type="DNA-binding region" description="Homeobox" evidence="2">
    <location>
        <begin position="64"/>
        <end position="133"/>
    </location>
</feature>
<dbReference type="GO" id="GO:0003677">
    <property type="term" value="F:DNA binding"/>
    <property type="evidence" value="ECO:0007669"/>
    <property type="project" value="UniProtKB-UniRule"/>
</dbReference>
<keyword evidence="2 3" id="KW-0238">DNA-binding</keyword>
<protein>
    <submittedName>
        <fullName evidence="6">Homeobox domain-containing protein</fullName>
    </submittedName>
</protein>
<dbReference type="Pfam" id="PF00046">
    <property type="entry name" value="Homeodomain"/>
    <property type="match status" value="1"/>
</dbReference>
<dbReference type="SUPFAM" id="SSF46689">
    <property type="entry name" value="Homeodomain-like"/>
    <property type="match status" value="1"/>
</dbReference>
<reference evidence="6" key="1">
    <citation type="submission" date="2017-02" db="UniProtKB">
        <authorList>
            <consortium name="WormBaseParasite"/>
        </authorList>
    </citation>
    <scope>IDENTIFICATION</scope>
</reference>
<dbReference type="WBParaSite" id="SPAL_0000205100.1">
    <property type="protein sequence ID" value="SPAL_0000205100.1"/>
    <property type="gene ID" value="SPAL_0000205100"/>
</dbReference>
<dbReference type="InterPro" id="IPR009057">
    <property type="entry name" value="Homeodomain-like_sf"/>
</dbReference>
<accession>A0A0N5B7M6</accession>
<evidence type="ECO:0000313" key="6">
    <source>
        <dbReference type="WBParaSite" id="SPAL_0000205100.1"/>
    </source>
</evidence>
<dbReference type="PROSITE" id="PS50071">
    <property type="entry name" value="HOMEOBOX_2"/>
    <property type="match status" value="1"/>
</dbReference>
<organism evidence="5 6">
    <name type="scientific">Strongyloides papillosus</name>
    <name type="common">Intestinal threadworm</name>
    <dbReference type="NCBI Taxonomy" id="174720"/>
    <lineage>
        <taxon>Eukaryota</taxon>
        <taxon>Metazoa</taxon>
        <taxon>Ecdysozoa</taxon>
        <taxon>Nematoda</taxon>
        <taxon>Chromadorea</taxon>
        <taxon>Rhabditida</taxon>
        <taxon>Tylenchina</taxon>
        <taxon>Panagrolaimomorpha</taxon>
        <taxon>Strongyloidoidea</taxon>
        <taxon>Strongyloididae</taxon>
        <taxon>Strongyloides</taxon>
    </lineage>
</organism>
<evidence type="ECO:0000256" key="2">
    <source>
        <dbReference type="PROSITE-ProRule" id="PRU00108"/>
    </source>
</evidence>
<dbReference type="AlphaFoldDB" id="A0A0N5B7M6"/>